<organism evidence="4 5">
    <name type="scientific">Phialocephala subalpina</name>
    <dbReference type="NCBI Taxonomy" id="576137"/>
    <lineage>
        <taxon>Eukaryota</taxon>
        <taxon>Fungi</taxon>
        <taxon>Dikarya</taxon>
        <taxon>Ascomycota</taxon>
        <taxon>Pezizomycotina</taxon>
        <taxon>Leotiomycetes</taxon>
        <taxon>Helotiales</taxon>
        <taxon>Mollisiaceae</taxon>
        <taxon>Phialocephala</taxon>
        <taxon>Phialocephala fortinii species complex</taxon>
    </lineage>
</organism>
<dbReference type="AlphaFoldDB" id="A0A1L7XMY6"/>
<dbReference type="SMART" id="SM00248">
    <property type="entry name" value="ANK"/>
    <property type="match status" value="6"/>
</dbReference>
<dbReference type="STRING" id="576137.A0A1L7XMY6"/>
<sequence>MENDIKSKELAIAIDIAKNMRKGLRYPLQYWIKHAGHAIKRMALLKDADFVLQNHGQVALHEIYLQDGTTSLTWAIKAGDTEVARWLLERSACPNTCERTRHFLLRRKAQRKRLNAFSHVLQGTLKQNESRSQPHVDTEPQTVREQYQTGLFIAAVESPTMFELLLEFGADINFKFPTGETSLFLAVSWLRRGEGFFKACKLFLERGADPNICSSNGQSPLHLAARWSQDIVALLLSHGADPKARDKKGRTPLDWAAYHENLEVVSLLCTSGADPDQIDNENHAPLYYAAFYGIQPVVKILIEHGANIAQFEEGARDHNSGRWRGTVWKGRELVDRTKLPSRRRVNKVRFEKGC</sequence>
<dbReference type="PRINTS" id="PR01415">
    <property type="entry name" value="ANKYRIN"/>
</dbReference>
<dbReference type="PROSITE" id="PS50088">
    <property type="entry name" value="ANK_REPEAT"/>
    <property type="match status" value="4"/>
</dbReference>
<dbReference type="Gene3D" id="1.25.40.20">
    <property type="entry name" value="Ankyrin repeat-containing domain"/>
    <property type="match status" value="1"/>
</dbReference>
<evidence type="ECO:0000256" key="2">
    <source>
        <dbReference type="ARBA" id="ARBA00023043"/>
    </source>
</evidence>
<dbReference type="PANTHER" id="PTHR24198:SF165">
    <property type="entry name" value="ANKYRIN REPEAT-CONTAINING PROTEIN-RELATED"/>
    <property type="match status" value="1"/>
</dbReference>
<protein>
    <submittedName>
        <fullName evidence="4">Uncharacterized protein</fullName>
    </submittedName>
</protein>
<feature type="repeat" description="ANK" evidence="3">
    <location>
        <begin position="67"/>
        <end position="99"/>
    </location>
</feature>
<name>A0A1L7XMY6_9HELO</name>
<reference evidence="4 5" key="1">
    <citation type="submission" date="2016-03" db="EMBL/GenBank/DDBJ databases">
        <authorList>
            <person name="Ploux O."/>
        </authorList>
    </citation>
    <scope>NUCLEOTIDE SEQUENCE [LARGE SCALE GENOMIC DNA]</scope>
    <source>
        <strain evidence="4 5">UAMH 11012</strain>
    </source>
</reference>
<evidence type="ECO:0000313" key="4">
    <source>
        <dbReference type="EMBL" id="CZR66393.1"/>
    </source>
</evidence>
<keyword evidence="5" id="KW-1185">Reference proteome</keyword>
<gene>
    <name evidence="4" type="ORF">PAC_16294</name>
</gene>
<dbReference type="GO" id="GO:0005737">
    <property type="term" value="C:cytoplasm"/>
    <property type="evidence" value="ECO:0007669"/>
    <property type="project" value="TreeGrafter"/>
</dbReference>
<dbReference type="Pfam" id="PF00023">
    <property type="entry name" value="Ank"/>
    <property type="match status" value="2"/>
</dbReference>
<dbReference type="EMBL" id="FJOG01000036">
    <property type="protein sequence ID" value="CZR66393.1"/>
    <property type="molecule type" value="Genomic_DNA"/>
</dbReference>
<accession>A0A1L7XMY6</accession>
<dbReference type="PANTHER" id="PTHR24198">
    <property type="entry name" value="ANKYRIN REPEAT AND PROTEIN KINASE DOMAIN-CONTAINING PROTEIN"/>
    <property type="match status" value="1"/>
</dbReference>
<evidence type="ECO:0000256" key="3">
    <source>
        <dbReference type="PROSITE-ProRule" id="PRU00023"/>
    </source>
</evidence>
<dbReference type="OrthoDB" id="341259at2759"/>
<evidence type="ECO:0000256" key="1">
    <source>
        <dbReference type="ARBA" id="ARBA00022737"/>
    </source>
</evidence>
<proteinExistence type="predicted"/>
<evidence type="ECO:0000313" key="5">
    <source>
        <dbReference type="Proteomes" id="UP000184330"/>
    </source>
</evidence>
<dbReference type="InterPro" id="IPR036770">
    <property type="entry name" value="Ankyrin_rpt-contain_sf"/>
</dbReference>
<feature type="repeat" description="ANK" evidence="3">
    <location>
        <begin position="281"/>
        <end position="313"/>
    </location>
</feature>
<dbReference type="Proteomes" id="UP000184330">
    <property type="component" value="Unassembled WGS sequence"/>
</dbReference>
<dbReference type="SUPFAM" id="SSF48403">
    <property type="entry name" value="Ankyrin repeat"/>
    <property type="match status" value="1"/>
</dbReference>
<feature type="repeat" description="ANK" evidence="3">
    <location>
        <begin position="248"/>
        <end position="280"/>
    </location>
</feature>
<feature type="repeat" description="ANK" evidence="3">
    <location>
        <begin position="216"/>
        <end position="247"/>
    </location>
</feature>
<dbReference type="InterPro" id="IPR002110">
    <property type="entry name" value="Ankyrin_rpt"/>
</dbReference>
<dbReference type="PROSITE" id="PS50297">
    <property type="entry name" value="ANK_REP_REGION"/>
    <property type="match status" value="3"/>
</dbReference>
<keyword evidence="1" id="KW-0677">Repeat</keyword>
<keyword evidence="2 3" id="KW-0040">ANK repeat</keyword>
<dbReference type="Pfam" id="PF12796">
    <property type="entry name" value="Ank_2"/>
    <property type="match status" value="1"/>
</dbReference>